<dbReference type="AlphaFoldDB" id="A0A1G6L7V6"/>
<keyword evidence="2" id="KW-0808">Transferase</keyword>
<reference evidence="2 3" key="1">
    <citation type="submission" date="2016-09" db="EMBL/GenBank/DDBJ databases">
        <authorList>
            <person name="Capua I."/>
            <person name="De Benedictis P."/>
            <person name="Joannis T."/>
            <person name="Lombin L.H."/>
            <person name="Cattoli G."/>
        </authorList>
    </citation>
    <scope>NUCLEOTIDE SEQUENCE [LARGE SCALE GENOMIC DNA]</scope>
    <source>
        <strain evidence="2 3">A7P-90m</strain>
    </source>
</reference>
<name>A0A1G6L7V6_9BACT</name>
<dbReference type="GO" id="GO:0003964">
    <property type="term" value="F:RNA-directed DNA polymerase activity"/>
    <property type="evidence" value="ECO:0007669"/>
    <property type="project" value="UniProtKB-KW"/>
</dbReference>
<keyword evidence="2" id="KW-0548">Nucleotidyltransferase</keyword>
<accession>A0A1G6L7V6</accession>
<dbReference type="Pfam" id="PF00078">
    <property type="entry name" value="RVT_1"/>
    <property type="match status" value="1"/>
</dbReference>
<dbReference type="EMBL" id="FMYP01000029">
    <property type="protein sequence ID" value="SDC39281.1"/>
    <property type="molecule type" value="Genomic_DNA"/>
</dbReference>
<evidence type="ECO:0000313" key="2">
    <source>
        <dbReference type="EMBL" id="SDC39281.1"/>
    </source>
</evidence>
<dbReference type="SUPFAM" id="SSF56672">
    <property type="entry name" value="DNA/RNA polymerases"/>
    <property type="match status" value="1"/>
</dbReference>
<protein>
    <submittedName>
        <fullName evidence="2">Reverse transcriptase (RNA-dependent DNA polymerase)</fullName>
    </submittedName>
</protein>
<feature type="domain" description="Reverse transcriptase" evidence="1">
    <location>
        <begin position="118"/>
        <end position="453"/>
    </location>
</feature>
<dbReference type="InterPro" id="IPR000477">
    <property type="entry name" value="RT_dom"/>
</dbReference>
<evidence type="ECO:0000313" key="3">
    <source>
        <dbReference type="Proteomes" id="UP000199452"/>
    </source>
</evidence>
<dbReference type="OrthoDB" id="9780724at2"/>
<gene>
    <name evidence="2" type="ORF">SAMN05216323_102932</name>
</gene>
<dbReference type="Proteomes" id="UP000199452">
    <property type="component" value="Unassembled WGS sequence"/>
</dbReference>
<organism evidence="2 3">
    <name type="scientific">Williamwhitmania taraxaci</name>
    <dbReference type="NCBI Taxonomy" id="1640674"/>
    <lineage>
        <taxon>Bacteria</taxon>
        <taxon>Pseudomonadati</taxon>
        <taxon>Bacteroidota</taxon>
        <taxon>Bacteroidia</taxon>
        <taxon>Bacteroidales</taxon>
        <taxon>Williamwhitmaniaceae</taxon>
        <taxon>Williamwhitmania</taxon>
    </lineage>
</organism>
<keyword evidence="2" id="KW-0695">RNA-directed DNA polymerase</keyword>
<dbReference type="STRING" id="1640674.SAMN05216323_102932"/>
<keyword evidence="3" id="KW-1185">Reference proteome</keyword>
<evidence type="ECO:0000259" key="1">
    <source>
        <dbReference type="PROSITE" id="PS50878"/>
    </source>
</evidence>
<dbReference type="PROSITE" id="PS50878">
    <property type="entry name" value="RT_POL"/>
    <property type="match status" value="1"/>
</dbReference>
<sequence length="594" mass="69780">MHSRSNSTGIIDDTAISKARLVFITIMVFCKVKIDPVFNYLDSGALEIGMQHLFTTLGLAPPIFLQNEMKPNKDWFKPKGYLHLDDKITFDQRNLIQRKVSNVSFVGNHAFLPLLYKTVTQRKYKKIKQPNGIVRRSHTEIKNGKVIPTKKVRPIMYASHLDAQIYAYYANKVLGEKYEKLLKQTHALSNCICAYRKIPSDDGTKKKNNISFAHDAFQEIKRRGECAAIALDIESFFSSLDHVVLKHQWCQLLGKSILPKDHYNIFKSITRFHYININDFKTTHNGFDEAHIAELRKKGIHSFLESPKELQELIRTKQILVHKNQFVRKKEAVNVLVGIPQGLAISAMLANIYMYAFDKMIYEELVLKRGVFYRRYSDDIVLVCETDERNEVLSFVMDAIRGKETQLTISEKKTEVSTFKKEFVGKEERLQVYREETGTPRYNVPFVYLGFEFYGYQTLIKSANLAKYYRRLKDSIRRASRRADRKKERDLSDEKILFKTKLFRQLTFKGRKTRMLKIKRSKRIKDMFGNWQYIVEESPRKYRGNVFRYVYNAANEMNAPEIKRQYRNHWSIMEKTVNAYNFVNTKLNQEKKTS</sequence>
<proteinExistence type="predicted"/>
<dbReference type="InterPro" id="IPR043502">
    <property type="entry name" value="DNA/RNA_pol_sf"/>
</dbReference>